<dbReference type="InterPro" id="IPR028098">
    <property type="entry name" value="Glyco_trans_4-like_N"/>
</dbReference>
<dbReference type="SUPFAM" id="SSF53756">
    <property type="entry name" value="UDP-Glycosyltransferase/glycogen phosphorylase"/>
    <property type="match status" value="1"/>
</dbReference>
<feature type="domain" description="Glycosyl transferase family 1" evidence="2">
    <location>
        <begin position="216"/>
        <end position="379"/>
    </location>
</feature>
<reference evidence="4 5" key="1">
    <citation type="submission" date="2016-02" db="EMBL/GenBank/DDBJ databases">
        <title>Genome sequence of Moorella mulderi DSM 14980.</title>
        <authorList>
            <person name="Poehlein A."/>
            <person name="Daniel R."/>
        </authorList>
    </citation>
    <scope>NUCLEOTIDE SEQUENCE [LARGE SCALE GENOMIC DNA]</scope>
    <source>
        <strain evidence="4 5">DSM 14980</strain>
    </source>
</reference>
<evidence type="ECO:0000256" key="1">
    <source>
        <dbReference type="SAM" id="Phobius"/>
    </source>
</evidence>
<dbReference type="Pfam" id="PF13579">
    <property type="entry name" value="Glyco_trans_4_4"/>
    <property type="match status" value="1"/>
</dbReference>
<sequence length="406" mass="45250">MKKFLIWTQYYVPEIGATAIRLHSVARELVRQGYHVCVVTGMPNYPKGQIYPAYRGKFYCCEQIDGVRVHRCWFHPAREVGLGRIFSYLYFIVSTFPVFILLARKVDLIIAEVPPPTVSFGARIALPFSGAKLIVNVSDLWPDWLLSSGLLKPGMVSRLLKLINSFTFSKADFVNGVTQGIINDIKQNYGIPEDKLLFLPNGVDTTLFSYQGPSIRKGGIDEGQKLFVYAGNHGIYNWPIVIAQAAARLQRRRNDIKFLLVGDGSQKREVVAFCLEHNLTNIEFKAPVPIEEVASLYGKAYAAISTYKKGFLSRPAKIFPAMACGLPLVYSGEGEGANIVKNAACGIVVPPEDPDELARAVERLADDYEMAKNLGNNGFNLVQREYSWSSIVKSWLADLEAKLISK</sequence>
<keyword evidence="1" id="KW-1133">Transmembrane helix</keyword>
<dbReference type="PATRIC" id="fig|1122241.3.peg.1499"/>
<comment type="caution">
    <text evidence="4">The sequence shown here is derived from an EMBL/GenBank/DDBJ whole genome shotgun (WGS) entry which is preliminary data.</text>
</comment>
<protein>
    <submittedName>
        <fullName evidence="4">Alpha-D-kanosaminyltransferase</fullName>
        <ecNumber evidence="4">2.4.1.301</ecNumber>
    </submittedName>
</protein>
<dbReference type="InterPro" id="IPR050194">
    <property type="entry name" value="Glycosyltransferase_grp1"/>
</dbReference>
<dbReference type="CDD" id="cd03794">
    <property type="entry name" value="GT4_WbuB-like"/>
    <property type="match status" value="1"/>
</dbReference>
<accession>A0A151AZ43</accession>
<dbReference type="EC" id="2.4.1.301" evidence="4"/>
<dbReference type="Gene3D" id="3.40.50.2000">
    <property type="entry name" value="Glycogen Phosphorylase B"/>
    <property type="match status" value="2"/>
</dbReference>
<feature type="transmembrane region" description="Helical" evidence="1">
    <location>
        <begin position="85"/>
        <end position="103"/>
    </location>
</feature>
<keyword evidence="4" id="KW-0808">Transferase</keyword>
<proteinExistence type="predicted"/>
<dbReference type="EMBL" id="LTBC01000003">
    <property type="protein sequence ID" value="KYH32823.1"/>
    <property type="molecule type" value="Genomic_DNA"/>
</dbReference>
<evidence type="ECO:0000259" key="3">
    <source>
        <dbReference type="Pfam" id="PF13579"/>
    </source>
</evidence>
<keyword evidence="5" id="KW-1185">Reference proteome</keyword>
<dbReference type="Pfam" id="PF00534">
    <property type="entry name" value="Glycos_transf_1"/>
    <property type="match status" value="1"/>
</dbReference>
<dbReference type="AlphaFoldDB" id="A0A151AZ43"/>
<gene>
    <name evidence="4" type="primary">kanE</name>
    <name evidence="4" type="ORF">MOMUL_14250</name>
</gene>
<dbReference type="PANTHER" id="PTHR45947:SF3">
    <property type="entry name" value="SULFOQUINOVOSYL TRANSFERASE SQD2"/>
    <property type="match status" value="1"/>
</dbReference>
<keyword evidence="1" id="KW-0812">Transmembrane</keyword>
<feature type="domain" description="Glycosyltransferase subfamily 4-like N-terminal" evidence="3">
    <location>
        <begin position="18"/>
        <end position="202"/>
    </location>
</feature>
<evidence type="ECO:0000313" key="4">
    <source>
        <dbReference type="EMBL" id="KYH32823.1"/>
    </source>
</evidence>
<dbReference type="OrthoDB" id="9815923at2"/>
<organism evidence="4 5">
    <name type="scientific">Moorella mulderi DSM 14980</name>
    <dbReference type="NCBI Taxonomy" id="1122241"/>
    <lineage>
        <taxon>Bacteria</taxon>
        <taxon>Bacillati</taxon>
        <taxon>Bacillota</taxon>
        <taxon>Clostridia</taxon>
        <taxon>Neomoorellales</taxon>
        <taxon>Neomoorellaceae</taxon>
        <taxon>Neomoorella</taxon>
    </lineage>
</organism>
<dbReference type="RefSeq" id="WP_062283286.1">
    <property type="nucleotide sequence ID" value="NZ_LTBC01000003.1"/>
</dbReference>
<dbReference type="PANTHER" id="PTHR45947">
    <property type="entry name" value="SULFOQUINOVOSYL TRANSFERASE SQD2"/>
    <property type="match status" value="1"/>
</dbReference>
<keyword evidence="4" id="KW-0328">Glycosyltransferase</keyword>
<dbReference type="GO" id="GO:0016758">
    <property type="term" value="F:hexosyltransferase activity"/>
    <property type="evidence" value="ECO:0007669"/>
    <property type="project" value="TreeGrafter"/>
</dbReference>
<name>A0A151AZ43_9FIRM</name>
<dbReference type="Proteomes" id="UP000075670">
    <property type="component" value="Unassembled WGS sequence"/>
</dbReference>
<evidence type="ECO:0000313" key="5">
    <source>
        <dbReference type="Proteomes" id="UP000075670"/>
    </source>
</evidence>
<evidence type="ECO:0000259" key="2">
    <source>
        <dbReference type="Pfam" id="PF00534"/>
    </source>
</evidence>
<keyword evidence="1" id="KW-0472">Membrane</keyword>
<dbReference type="InterPro" id="IPR001296">
    <property type="entry name" value="Glyco_trans_1"/>
</dbReference>